<keyword evidence="2 5" id="KW-0690">Ribosome biogenesis</keyword>
<sequence length="180" mass="20303">MELSLLSEKDFIVLGKFGAVYGINGWLKINSYTDIPEGIFDYTPWQVNFQGNWRQVQISSWKRHSNSLIAKLTDINDRDLAQLYVNADIAVPATALPALDEGDFYWKDLMGLTVVNEQGYNLGEVTDLMETGSNDVLVVKANRTDAFGKSERLIPYLNDTVVKHVDLTAKQILVDWDPAF</sequence>
<comment type="function">
    <text evidence="5">An accessory protein needed during the final step in the assembly of 30S ribosomal subunit, possibly for assembly of the head region. Essential for efficient processing of 16S rRNA. May be needed both before and after RbfA during the maturation of 16S rRNA. It has affinity for free ribosomal 30S subunits but not for 70S ribosomes.</text>
</comment>
<dbReference type="PANTHER" id="PTHR33692">
    <property type="entry name" value="RIBOSOME MATURATION FACTOR RIMM"/>
    <property type="match status" value="1"/>
</dbReference>
<dbReference type="HAMAP" id="MF_00014">
    <property type="entry name" value="Ribosome_mat_RimM"/>
    <property type="match status" value="1"/>
</dbReference>
<comment type="subcellular location">
    <subcellularLocation>
        <location evidence="5">Cytoplasm</location>
    </subcellularLocation>
</comment>
<dbReference type="InterPro" id="IPR002676">
    <property type="entry name" value="RimM_N"/>
</dbReference>
<keyword evidence="3 5" id="KW-0698">rRNA processing</keyword>
<evidence type="ECO:0000256" key="1">
    <source>
        <dbReference type="ARBA" id="ARBA00022490"/>
    </source>
</evidence>
<evidence type="ECO:0000259" key="6">
    <source>
        <dbReference type="Pfam" id="PF01782"/>
    </source>
</evidence>
<comment type="subunit">
    <text evidence="5">Binds ribosomal protein uS19.</text>
</comment>
<dbReference type="Pfam" id="PF24986">
    <property type="entry name" value="PRC_RimM"/>
    <property type="match status" value="1"/>
</dbReference>
<comment type="domain">
    <text evidence="5">The PRC barrel domain binds ribosomal protein uS19.</text>
</comment>
<gene>
    <name evidence="5 8" type="primary">rimM</name>
    <name evidence="8" type="ORF">GCM10008111_29540</name>
</gene>
<name>A0ABQ2WWE5_9ALTE</name>
<protein>
    <recommendedName>
        <fullName evidence="5">Ribosome maturation factor RimM</fullName>
    </recommendedName>
</protein>
<keyword evidence="9" id="KW-1185">Reference proteome</keyword>
<organism evidence="8 9">
    <name type="scientific">Alishewanella tabrizica</name>
    <dbReference type="NCBI Taxonomy" id="671278"/>
    <lineage>
        <taxon>Bacteria</taxon>
        <taxon>Pseudomonadati</taxon>
        <taxon>Pseudomonadota</taxon>
        <taxon>Gammaproteobacteria</taxon>
        <taxon>Alteromonadales</taxon>
        <taxon>Alteromonadaceae</taxon>
        <taxon>Alishewanella</taxon>
    </lineage>
</organism>
<dbReference type="InterPro" id="IPR036976">
    <property type="entry name" value="RimM_N_sf"/>
</dbReference>
<feature type="domain" description="RimM N-terminal" evidence="6">
    <location>
        <begin position="14"/>
        <end position="93"/>
    </location>
</feature>
<dbReference type="EMBL" id="BMYR01000014">
    <property type="protein sequence ID" value="GGW71604.1"/>
    <property type="molecule type" value="Genomic_DNA"/>
</dbReference>
<dbReference type="Gene3D" id="2.30.30.240">
    <property type="entry name" value="PRC-barrel domain"/>
    <property type="match status" value="1"/>
</dbReference>
<evidence type="ECO:0000256" key="3">
    <source>
        <dbReference type="ARBA" id="ARBA00022552"/>
    </source>
</evidence>
<dbReference type="InterPro" id="IPR009000">
    <property type="entry name" value="Transl_B-barrel_sf"/>
</dbReference>
<dbReference type="SUPFAM" id="SSF50346">
    <property type="entry name" value="PRC-barrel domain"/>
    <property type="match status" value="1"/>
</dbReference>
<dbReference type="InterPro" id="IPR056792">
    <property type="entry name" value="PRC_RimM"/>
</dbReference>
<evidence type="ECO:0000256" key="4">
    <source>
        <dbReference type="ARBA" id="ARBA00023186"/>
    </source>
</evidence>
<dbReference type="SUPFAM" id="SSF50447">
    <property type="entry name" value="Translation proteins"/>
    <property type="match status" value="1"/>
</dbReference>
<reference evidence="9" key="1">
    <citation type="journal article" date="2019" name="Int. J. Syst. Evol. Microbiol.">
        <title>The Global Catalogue of Microorganisms (GCM) 10K type strain sequencing project: providing services to taxonomists for standard genome sequencing and annotation.</title>
        <authorList>
            <consortium name="The Broad Institute Genomics Platform"/>
            <consortium name="The Broad Institute Genome Sequencing Center for Infectious Disease"/>
            <person name="Wu L."/>
            <person name="Ma J."/>
        </authorList>
    </citation>
    <scope>NUCLEOTIDE SEQUENCE [LARGE SCALE GENOMIC DNA]</scope>
    <source>
        <strain evidence="9">KCTC 23723</strain>
    </source>
</reference>
<dbReference type="PANTHER" id="PTHR33692:SF1">
    <property type="entry name" value="RIBOSOME MATURATION FACTOR RIMM"/>
    <property type="match status" value="1"/>
</dbReference>
<dbReference type="NCBIfam" id="TIGR02273">
    <property type="entry name" value="16S_RimM"/>
    <property type="match status" value="1"/>
</dbReference>
<evidence type="ECO:0000256" key="5">
    <source>
        <dbReference type="HAMAP-Rule" id="MF_00014"/>
    </source>
</evidence>
<dbReference type="Gene3D" id="2.40.30.60">
    <property type="entry name" value="RimM"/>
    <property type="match status" value="1"/>
</dbReference>
<proteinExistence type="inferred from homology"/>
<keyword evidence="1 5" id="KW-0963">Cytoplasm</keyword>
<dbReference type="Proteomes" id="UP000634667">
    <property type="component" value="Unassembled WGS sequence"/>
</dbReference>
<evidence type="ECO:0000313" key="9">
    <source>
        <dbReference type="Proteomes" id="UP000634667"/>
    </source>
</evidence>
<dbReference type="Pfam" id="PF01782">
    <property type="entry name" value="RimM"/>
    <property type="match status" value="1"/>
</dbReference>
<evidence type="ECO:0000259" key="7">
    <source>
        <dbReference type="Pfam" id="PF24986"/>
    </source>
</evidence>
<accession>A0ABQ2WWE5</accession>
<comment type="caution">
    <text evidence="8">The sequence shown here is derived from an EMBL/GenBank/DDBJ whole genome shotgun (WGS) entry which is preliminary data.</text>
</comment>
<dbReference type="InterPro" id="IPR011961">
    <property type="entry name" value="RimM"/>
</dbReference>
<feature type="domain" description="Ribosome maturation factor RimM PRC barrel" evidence="7">
    <location>
        <begin position="106"/>
        <end position="176"/>
    </location>
</feature>
<evidence type="ECO:0000256" key="2">
    <source>
        <dbReference type="ARBA" id="ARBA00022517"/>
    </source>
</evidence>
<dbReference type="InterPro" id="IPR011033">
    <property type="entry name" value="PRC_barrel-like_sf"/>
</dbReference>
<keyword evidence="4 5" id="KW-0143">Chaperone</keyword>
<comment type="similarity">
    <text evidence="5">Belongs to the RimM family.</text>
</comment>
<evidence type="ECO:0000313" key="8">
    <source>
        <dbReference type="EMBL" id="GGW71604.1"/>
    </source>
</evidence>